<dbReference type="Proteomes" id="UP001234178">
    <property type="component" value="Unassembled WGS sequence"/>
</dbReference>
<comment type="caution">
    <text evidence="1">The sequence shown here is derived from an EMBL/GenBank/DDBJ whole genome shotgun (WGS) entry which is preliminary data.</text>
</comment>
<protein>
    <submittedName>
        <fullName evidence="1">Uncharacterized protein</fullName>
    </submittedName>
</protein>
<gene>
    <name evidence="1" type="ORF">OUZ56_015104</name>
</gene>
<evidence type="ECO:0000313" key="2">
    <source>
        <dbReference type="Proteomes" id="UP001234178"/>
    </source>
</evidence>
<proteinExistence type="predicted"/>
<dbReference type="EMBL" id="JAOYFB010000038">
    <property type="protein sequence ID" value="KAK4026080.1"/>
    <property type="molecule type" value="Genomic_DNA"/>
</dbReference>
<organism evidence="1 2">
    <name type="scientific">Daphnia magna</name>
    <dbReference type="NCBI Taxonomy" id="35525"/>
    <lineage>
        <taxon>Eukaryota</taxon>
        <taxon>Metazoa</taxon>
        <taxon>Ecdysozoa</taxon>
        <taxon>Arthropoda</taxon>
        <taxon>Crustacea</taxon>
        <taxon>Branchiopoda</taxon>
        <taxon>Diplostraca</taxon>
        <taxon>Cladocera</taxon>
        <taxon>Anomopoda</taxon>
        <taxon>Daphniidae</taxon>
        <taxon>Daphnia</taxon>
    </lineage>
</organism>
<keyword evidence="2" id="KW-1185">Reference proteome</keyword>
<reference evidence="1 2" key="1">
    <citation type="journal article" date="2023" name="Nucleic Acids Res.">
        <title>The hologenome of Daphnia magna reveals possible DNA methylation and microbiome-mediated evolution of the host genome.</title>
        <authorList>
            <person name="Chaturvedi A."/>
            <person name="Li X."/>
            <person name="Dhandapani V."/>
            <person name="Marshall H."/>
            <person name="Kissane S."/>
            <person name="Cuenca-Cambronero M."/>
            <person name="Asole G."/>
            <person name="Calvet F."/>
            <person name="Ruiz-Romero M."/>
            <person name="Marangio P."/>
            <person name="Guigo R."/>
            <person name="Rago D."/>
            <person name="Mirbahai L."/>
            <person name="Eastwood N."/>
            <person name="Colbourne J.K."/>
            <person name="Zhou J."/>
            <person name="Mallon E."/>
            <person name="Orsini L."/>
        </authorList>
    </citation>
    <scope>NUCLEOTIDE SEQUENCE [LARGE SCALE GENOMIC DNA]</scope>
    <source>
        <strain evidence="1">LRV0_1</strain>
    </source>
</reference>
<name>A0ABR0AM23_9CRUS</name>
<sequence length="122" mass="14344">MYDCAVRKHGMEILYSLNNIYLTISTRGAENCCALGLREKHILDAGCRRSFKNLFMFTMHVFQSTSRIWMKCHASQMRKIGLSDASYMPHLRFQIESNYFKPHCMQLEPYVNDPVKKFLLII</sequence>
<evidence type="ECO:0000313" key="1">
    <source>
        <dbReference type="EMBL" id="KAK4026080.1"/>
    </source>
</evidence>
<accession>A0ABR0AM23</accession>